<organism evidence="3 4">
    <name type="scientific">Dongia mobilis</name>
    <dbReference type="NCBI Taxonomy" id="578943"/>
    <lineage>
        <taxon>Bacteria</taxon>
        <taxon>Pseudomonadati</taxon>
        <taxon>Pseudomonadota</taxon>
        <taxon>Alphaproteobacteria</taxon>
        <taxon>Rhodospirillales</taxon>
        <taxon>Dongiaceae</taxon>
        <taxon>Dongia</taxon>
    </lineage>
</organism>
<accession>A0A4R6WKA2</accession>
<dbReference type="OrthoDB" id="9797551at2"/>
<keyword evidence="4" id="KW-1185">Reference proteome</keyword>
<reference evidence="3 4" key="1">
    <citation type="submission" date="2019-03" db="EMBL/GenBank/DDBJ databases">
        <title>Genomic Encyclopedia of Type Strains, Phase III (KMG-III): the genomes of soil and plant-associated and newly described type strains.</title>
        <authorList>
            <person name="Whitman W."/>
        </authorList>
    </citation>
    <scope>NUCLEOTIDE SEQUENCE [LARGE SCALE GENOMIC DNA]</scope>
    <source>
        <strain evidence="3 4">CGMCC 1.7660</strain>
    </source>
</reference>
<dbReference type="InterPro" id="IPR001455">
    <property type="entry name" value="TusA-like"/>
</dbReference>
<evidence type="ECO:0000259" key="2">
    <source>
        <dbReference type="Pfam" id="PF01206"/>
    </source>
</evidence>
<sequence length="75" mass="8243">MIRQYDARGLKCPIPVLKARKIIKELQPGDILEIDATDPGAPKDFAHFCEVTGNRLLDGGEPEPGVFRIRVEVAG</sequence>
<dbReference type="PANTHER" id="PTHR33279">
    <property type="entry name" value="SULFUR CARRIER PROTEIN YEDF-RELATED"/>
    <property type="match status" value="1"/>
</dbReference>
<protein>
    <submittedName>
        <fullName evidence="3">tRNA 2-thiouridine synthesizing protein A</fullName>
    </submittedName>
</protein>
<dbReference type="InterPro" id="IPR036868">
    <property type="entry name" value="TusA-like_sf"/>
</dbReference>
<dbReference type="RefSeq" id="WP_133614171.1">
    <property type="nucleotide sequence ID" value="NZ_SNYW01000010.1"/>
</dbReference>
<dbReference type="AlphaFoldDB" id="A0A4R6WKA2"/>
<comment type="caution">
    <text evidence="3">The sequence shown here is derived from an EMBL/GenBank/DDBJ whole genome shotgun (WGS) entry which is preliminary data.</text>
</comment>
<name>A0A4R6WKA2_9PROT</name>
<dbReference type="EMBL" id="SNYW01000010">
    <property type="protein sequence ID" value="TDQ80827.1"/>
    <property type="molecule type" value="Genomic_DNA"/>
</dbReference>
<dbReference type="Pfam" id="PF01206">
    <property type="entry name" value="TusA"/>
    <property type="match status" value="1"/>
</dbReference>
<dbReference type="PANTHER" id="PTHR33279:SF6">
    <property type="entry name" value="SULFUR CARRIER PROTEIN YEDF-RELATED"/>
    <property type="match status" value="1"/>
</dbReference>
<evidence type="ECO:0000313" key="4">
    <source>
        <dbReference type="Proteomes" id="UP000295783"/>
    </source>
</evidence>
<dbReference type="Gene3D" id="3.30.110.40">
    <property type="entry name" value="TusA-like domain"/>
    <property type="match status" value="1"/>
</dbReference>
<dbReference type="CDD" id="cd00291">
    <property type="entry name" value="SirA_YedF_YeeD"/>
    <property type="match status" value="1"/>
</dbReference>
<feature type="domain" description="UPF0033" evidence="2">
    <location>
        <begin position="4"/>
        <end position="72"/>
    </location>
</feature>
<evidence type="ECO:0000313" key="3">
    <source>
        <dbReference type="EMBL" id="TDQ80827.1"/>
    </source>
</evidence>
<proteinExistence type="inferred from homology"/>
<dbReference type="SUPFAM" id="SSF64307">
    <property type="entry name" value="SirA-like"/>
    <property type="match status" value="1"/>
</dbReference>
<dbReference type="Proteomes" id="UP000295783">
    <property type="component" value="Unassembled WGS sequence"/>
</dbReference>
<evidence type="ECO:0000256" key="1">
    <source>
        <dbReference type="ARBA" id="ARBA00008984"/>
    </source>
</evidence>
<comment type="similarity">
    <text evidence="1">Belongs to the sulfur carrier protein TusA family.</text>
</comment>
<gene>
    <name evidence="3" type="ORF">A8950_2695</name>
</gene>